<feature type="transmembrane region" description="Helical" evidence="1">
    <location>
        <begin position="33"/>
        <end position="54"/>
    </location>
</feature>
<proteinExistence type="predicted"/>
<dbReference type="RefSeq" id="WP_148871050.1">
    <property type="nucleotide sequence ID" value="NZ_VNIA01000006.1"/>
</dbReference>
<feature type="transmembrane region" description="Helical" evidence="1">
    <location>
        <begin position="95"/>
        <end position="114"/>
    </location>
</feature>
<dbReference type="AlphaFoldDB" id="A0A5S5DNY5"/>
<reference evidence="2 3" key="1">
    <citation type="submission" date="2019-07" db="EMBL/GenBank/DDBJ databases">
        <title>Genomic Encyclopedia of Type Strains, Phase IV (KMG-IV): sequencing the most valuable type-strain genomes for metagenomic binning, comparative biology and taxonomic classification.</title>
        <authorList>
            <person name="Goeker M."/>
        </authorList>
    </citation>
    <scope>NUCLEOTIDE SEQUENCE [LARGE SCALE GENOMIC DNA]</scope>
    <source>
        <strain evidence="2 3">DSM 18961</strain>
    </source>
</reference>
<keyword evidence="1" id="KW-0472">Membrane</keyword>
<sequence>MNIFLKLKHWQIFFIWIVGTIQMFIFIKSDFWFLSFGLYIGLFLGWIYSIGKVLNKSVESNNGMKIWWILYLISLIPFGLNARDMLTQSYDRIDSWIIAIAGIIGLVAISKIVLFSAKTLKRAESKTEHKTTDLILEIFLIYFFTIGVWILQPRLNKLIAKK</sequence>
<comment type="caution">
    <text evidence="2">The sequence shown here is derived from an EMBL/GenBank/DDBJ whole genome shotgun (WGS) entry which is preliminary data.</text>
</comment>
<keyword evidence="1" id="KW-0812">Transmembrane</keyword>
<protein>
    <submittedName>
        <fullName evidence="2">Uncharacterized protein</fullName>
    </submittedName>
</protein>
<gene>
    <name evidence="2" type="ORF">C7447_10645</name>
</gene>
<feature type="transmembrane region" description="Helical" evidence="1">
    <location>
        <begin position="66"/>
        <end position="83"/>
    </location>
</feature>
<dbReference type="OrthoDB" id="1442756at2"/>
<dbReference type="EMBL" id="VNIA01000006">
    <property type="protein sequence ID" value="TYP96746.1"/>
    <property type="molecule type" value="Genomic_DNA"/>
</dbReference>
<evidence type="ECO:0000313" key="3">
    <source>
        <dbReference type="Proteomes" id="UP000323136"/>
    </source>
</evidence>
<feature type="transmembrane region" description="Helical" evidence="1">
    <location>
        <begin position="134"/>
        <end position="152"/>
    </location>
</feature>
<evidence type="ECO:0000256" key="1">
    <source>
        <dbReference type="SAM" id="Phobius"/>
    </source>
</evidence>
<keyword evidence="1" id="KW-1133">Transmembrane helix</keyword>
<keyword evidence="3" id="KW-1185">Reference proteome</keyword>
<name>A0A5S5DNY5_9FLAO</name>
<feature type="transmembrane region" description="Helical" evidence="1">
    <location>
        <begin position="12"/>
        <end position="27"/>
    </location>
</feature>
<dbReference type="Proteomes" id="UP000323136">
    <property type="component" value="Unassembled WGS sequence"/>
</dbReference>
<organism evidence="2 3">
    <name type="scientific">Tenacibaculum adriaticum</name>
    <dbReference type="NCBI Taxonomy" id="413713"/>
    <lineage>
        <taxon>Bacteria</taxon>
        <taxon>Pseudomonadati</taxon>
        <taxon>Bacteroidota</taxon>
        <taxon>Flavobacteriia</taxon>
        <taxon>Flavobacteriales</taxon>
        <taxon>Flavobacteriaceae</taxon>
        <taxon>Tenacibaculum</taxon>
    </lineage>
</organism>
<evidence type="ECO:0000313" key="2">
    <source>
        <dbReference type="EMBL" id="TYP96746.1"/>
    </source>
</evidence>
<accession>A0A5S5DNY5</accession>